<evidence type="ECO:0000256" key="2">
    <source>
        <dbReference type="ARBA" id="ARBA00005723"/>
    </source>
</evidence>
<dbReference type="PANTHER" id="PTHR15119:SF1">
    <property type="entry name" value="SECRETOGRANIN-2-RELATED"/>
    <property type="match status" value="1"/>
</dbReference>
<keyword evidence="5 7" id="KW-0732">Signal</keyword>
<reference evidence="8" key="3">
    <citation type="submission" date="2025-09" db="UniProtKB">
        <authorList>
            <consortium name="Ensembl"/>
        </authorList>
    </citation>
    <scope>IDENTIFICATION</scope>
</reference>
<feature type="compositionally biased region" description="Basic and acidic residues" evidence="6">
    <location>
        <begin position="256"/>
        <end position="267"/>
    </location>
</feature>
<dbReference type="PANTHER" id="PTHR15119">
    <property type="entry name" value="SECRETOGRANIN II"/>
    <property type="match status" value="1"/>
</dbReference>
<dbReference type="GeneTree" id="ENSGT00390000010895"/>
<feature type="compositionally biased region" description="Acidic residues" evidence="6">
    <location>
        <begin position="268"/>
        <end position="290"/>
    </location>
</feature>
<feature type="compositionally biased region" description="Acidic residues" evidence="6">
    <location>
        <begin position="205"/>
        <end position="222"/>
    </location>
</feature>
<reference evidence="8" key="1">
    <citation type="submission" date="2019-06" db="EMBL/GenBank/DDBJ databases">
        <authorList>
            <consortium name="Wellcome Sanger Institute Data Sharing"/>
        </authorList>
    </citation>
    <scope>NUCLEOTIDE SEQUENCE [LARGE SCALE GENOMIC DNA]</scope>
</reference>
<evidence type="ECO:0000256" key="5">
    <source>
        <dbReference type="ARBA" id="ARBA00022729"/>
    </source>
</evidence>
<keyword evidence="4" id="KW-0165">Cleavage on pair of basic residues</keyword>
<dbReference type="Proteomes" id="UP000472263">
    <property type="component" value="Chromosome 13"/>
</dbReference>
<feature type="compositionally biased region" description="Basic and acidic residues" evidence="6">
    <location>
        <begin position="563"/>
        <end position="574"/>
    </location>
</feature>
<dbReference type="GO" id="GO:0005576">
    <property type="term" value="C:extracellular region"/>
    <property type="evidence" value="ECO:0007669"/>
    <property type="project" value="UniProtKB-SubCell"/>
</dbReference>
<dbReference type="InParanoid" id="A0A668A0Q4"/>
<reference evidence="8" key="2">
    <citation type="submission" date="2025-08" db="UniProtKB">
        <authorList>
            <consortium name="Ensembl"/>
        </authorList>
    </citation>
    <scope>IDENTIFICATION</scope>
</reference>
<feature type="chain" id="PRO_5025333170" evidence="7">
    <location>
        <begin position="35"/>
        <end position="614"/>
    </location>
</feature>
<feature type="region of interest" description="Disordered" evidence="6">
    <location>
        <begin position="74"/>
        <end position="97"/>
    </location>
</feature>
<keyword evidence="9" id="KW-1185">Reference proteome</keyword>
<comment type="subcellular location">
    <subcellularLocation>
        <location evidence="1">Secreted</location>
    </subcellularLocation>
</comment>
<dbReference type="InterPro" id="IPR038858">
    <property type="entry name" value="ScgII"/>
</dbReference>
<evidence type="ECO:0000256" key="3">
    <source>
        <dbReference type="ARBA" id="ARBA00022525"/>
    </source>
</evidence>
<keyword evidence="3" id="KW-0964">Secreted</keyword>
<gene>
    <name evidence="8" type="primary">scg2a</name>
</gene>
<feature type="compositionally biased region" description="Acidic residues" evidence="6">
    <location>
        <begin position="242"/>
        <end position="255"/>
    </location>
</feature>
<feature type="compositionally biased region" description="Basic and acidic residues" evidence="6">
    <location>
        <begin position="441"/>
        <end position="450"/>
    </location>
</feature>
<organism evidence="8 9">
    <name type="scientific">Myripristis murdjan</name>
    <name type="common">pinecone soldierfish</name>
    <dbReference type="NCBI Taxonomy" id="586833"/>
    <lineage>
        <taxon>Eukaryota</taxon>
        <taxon>Metazoa</taxon>
        <taxon>Chordata</taxon>
        <taxon>Craniata</taxon>
        <taxon>Vertebrata</taxon>
        <taxon>Euteleostomi</taxon>
        <taxon>Actinopterygii</taxon>
        <taxon>Neopterygii</taxon>
        <taxon>Teleostei</taxon>
        <taxon>Neoteleostei</taxon>
        <taxon>Acanthomorphata</taxon>
        <taxon>Holocentriformes</taxon>
        <taxon>Holocentridae</taxon>
        <taxon>Myripristis</taxon>
    </lineage>
</organism>
<evidence type="ECO:0000256" key="4">
    <source>
        <dbReference type="ARBA" id="ARBA00022685"/>
    </source>
</evidence>
<feature type="region of interest" description="Disordered" evidence="6">
    <location>
        <begin position="325"/>
        <end position="351"/>
    </location>
</feature>
<protein>
    <submittedName>
        <fullName evidence="8">Uncharacterized protein</fullName>
    </submittedName>
</protein>
<accession>A0A668A0Q4</accession>
<evidence type="ECO:0000256" key="6">
    <source>
        <dbReference type="SAM" id="MobiDB-lite"/>
    </source>
</evidence>
<feature type="signal peptide" evidence="7">
    <location>
        <begin position="1"/>
        <end position="34"/>
    </location>
</feature>
<evidence type="ECO:0000313" key="9">
    <source>
        <dbReference type="Proteomes" id="UP000472263"/>
    </source>
</evidence>
<name>A0A668A0Q4_9TELE</name>
<feature type="region of interest" description="Disordered" evidence="6">
    <location>
        <begin position="194"/>
        <end position="310"/>
    </location>
</feature>
<evidence type="ECO:0000313" key="8">
    <source>
        <dbReference type="Ensembl" id="ENSMMDP00005041414.1"/>
    </source>
</evidence>
<evidence type="ECO:0000256" key="7">
    <source>
        <dbReference type="SAM" id="SignalP"/>
    </source>
</evidence>
<feature type="region of interest" description="Disordered" evidence="6">
    <location>
        <begin position="532"/>
        <end position="614"/>
    </location>
</feature>
<sequence>MLSLHRASAAGKTFLLCFSPLLLLLLLDSSGVQGASIREHRLRGSESVPERGNPHHAPDADMLKALEYIESLHQKTEDKKAEEKEGGEGNKEDKTPEWLQAVLSTLQQTEKASKPASLHSNTADLYPGEKDNIYPLVQQQHGIKAHKKHPLMFEDDAEDHDSPFKRTNENVEEKYTPQNLATLQSVFEELGRLTNAKASHKRQVEDDDEEADDEEEDGDDDVFDVRNLAYEDTAGEVADWAPLEEQENEDEEEEEKNNKHEMDRGLDYGDDEEEEGDGNDDIEDEEDDGESYSVKRSSDSGPQEDSDDIANLVDYYLLKVLEKTEEEEQKRELQEERERAERRVAQSQRRDNIDPRAIYQLIQISQKFQIPPEDLLDMLKTGETRNQGKALLRNQAQSNMGNELARLEDKLSQISSTKKHKSPEVKFFNRRLPDRQTSNNLEDRRREEILKILGLGGMGNQEPAPLRNQKQHRNSQSELYNQPGGRSGEFTPTQRRLPDKLKDDYDDSLDEDELAAYLAAQILAQYPDPAYSRKKVGQKRDDAGQNTAGSFEEAIQDYFDQMDSDKSPPQKRQSETQTQSLDDEELMMKLLSYLNPEIQENDENDVDAKTVQGM</sequence>
<feature type="region of interest" description="Disordered" evidence="6">
    <location>
        <begin position="414"/>
        <end position="506"/>
    </location>
</feature>
<evidence type="ECO:0000256" key="1">
    <source>
        <dbReference type="ARBA" id="ARBA00004613"/>
    </source>
</evidence>
<dbReference type="AlphaFoldDB" id="A0A668A0Q4"/>
<dbReference type="Pfam" id="PF01271">
    <property type="entry name" value="Granin"/>
    <property type="match status" value="1"/>
</dbReference>
<comment type="similarity">
    <text evidence="2">Belongs to the chromogranin/secretogranin protein family.</text>
</comment>
<dbReference type="InterPro" id="IPR001990">
    <property type="entry name" value="Granin"/>
</dbReference>
<dbReference type="Ensembl" id="ENSMMDT00005042259.1">
    <property type="protein sequence ID" value="ENSMMDP00005041414.1"/>
    <property type="gene ID" value="ENSMMDG00005019130.1"/>
</dbReference>
<feature type="compositionally biased region" description="Basic and acidic residues" evidence="6">
    <location>
        <begin position="74"/>
        <end position="96"/>
    </location>
</feature>
<dbReference type="GO" id="GO:0030141">
    <property type="term" value="C:secretory granule"/>
    <property type="evidence" value="ECO:0007669"/>
    <property type="project" value="InterPro"/>
</dbReference>
<proteinExistence type="inferred from homology"/>